<evidence type="ECO:0000313" key="1">
    <source>
        <dbReference type="EMBL" id="QHN41397.1"/>
    </source>
</evidence>
<dbReference type="RefSeq" id="WP_005184437.1">
    <property type="nucleotide sequence ID" value="NZ_CP045804.1"/>
</dbReference>
<reference evidence="1" key="1">
    <citation type="journal article" date="2021" name="Nat. Microbiol.">
        <title>Cocultivation of an ultrasmall environmental parasitic bacterium with lytic ability against bacteria associated with wastewater foams.</title>
        <authorList>
            <person name="Batinovic S."/>
            <person name="Rose J.J.A."/>
            <person name="Ratcliffe J."/>
            <person name="Seviour R.J."/>
            <person name="Petrovski S."/>
        </authorList>
    </citation>
    <scope>NUCLEOTIDE SEQUENCE</scope>
    <source>
        <strain evidence="1">CON44</strain>
    </source>
</reference>
<sequence>MTRDDRRLLGVALALGAAGAVAGAVSGAQSLRRRRFPRFSVALAVVIVVIGSVLSVVAWFFLNGSIVVTCQGVAMAPGDRCRYEGIDRFGAHYYVSRDYEEQRAFLYGWRRAGLIAAICLTVAGALLGIVRVGRWLWVSRGDAARGQGGAAAAK</sequence>
<protein>
    <submittedName>
        <fullName evidence="1">Uncharacterized protein</fullName>
    </submittedName>
</protein>
<name>A0A857KPE4_9ACTN</name>
<gene>
    <name evidence="1" type="ORF">GII30_21530</name>
</gene>
<dbReference type="AlphaFoldDB" id="A0A857KPE4"/>
<accession>A0A857KPE4</accession>
<dbReference type="EMBL" id="CP045810">
    <property type="protein sequence ID" value="QHN41397.1"/>
    <property type="molecule type" value="Genomic_DNA"/>
</dbReference>
<organism evidence="1">
    <name type="scientific">Gordonia amarae</name>
    <dbReference type="NCBI Taxonomy" id="36821"/>
    <lineage>
        <taxon>Bacteria</taxon>
        <taxon>Bacillati</taxon>
        <taxon>Actinomycetota</taxon>
        <taxon>Actinomycetes</taxon>
        <taxon>Mycobacteriales</taxon>
        <taxon>Gordoniaceae</taxon>
        <taxon>Gordonia</taxon>
    </lineage>
</organism>
<proteinExistence type="predicted"/>